<dbReference type="Gene3D" id="3.55.40.20">
    <property type="entry name" value="Iron/manganese superoxide dismutase, C-terminal domain"/>
    <property type="match status" value="1"/>
</dbReference>
<dbReference type="PIRSF" id="PIRSF000349">
    <property type="entry name" value="SODismutase"/>
    <property type="match status" value="1"/>
</dbReference>
<dbReference type="AlphaFoldDB" id="A0A0G1HNS6"/>
<dbReference type="FunFam" id="3.55.40.20:FF:000004">
    <property type="entry name" value="Superoxide dismutase [Fe]"/>
    <property type="match status" value="1"/>
</dbReference>
<keyword evidence="3 5" id="KW-0479">Metal-binding</keyword>
<dbReference type="EC" id="1.15.1.1" evidence="2 6"/>
<dbReference type="Gene3D" id="1.10.287.990">
    <property type="entry name" value="Fe,Mn superoxide dismutase (SOD) domain"/>
    <property type="match status" value="1"/>
</dbReference>
<dbReference type="InterPro" id="IPR036324">
    <property type="entry name" value="Mn/Fe_SOD_N_sf"/>
</dbReference>
<dbReference type="PATRIC" id="fig|1618392.3.peg.955"/>
<comment type="catalytic activity">
    <reaction evidence="6">
        <text>2 superoxide + 2 H(+) = H2O2 + O2</text>
        <dbReference type="Rhea" id="RHEA:20696"/>
        <dbReference type="ChEBI" id="CHEBI:15378"/>
        <dbReference type="ChEBI" id="CHEBI:15379"/>
        <dbReference type="ChEBI" id="CHEBI:16240"/>
        <dbReference type="ChEBI" id="CHEBI:18421"/>
        <dbReference type="EC" id="1.15.1.1"/>
    </reaction>
</comment>
<dbReference type="STRING" id="1618392.UW41_C0033G0002"/>
<keyword evidence="4 6" id="KW-0560">Oxidoreductase</keyword>
<feature type="binding site" evidence="5">
    <location>
        <position position="24"/>
    </location>
    <ligand>
        <name>Mn(2+)</name>
        <dbReference type="ChEBI" id="CHEBI:29035"/>
    </ligand>
</feature>
<dbReference type="InterPro" id="IPR019832">
    <property type="entry name" value="Mn/Fe_SOD_C"/>
</dbReference>
<evidence type="ECO:0000256" key="1">
    <source>
        <dbReference type="ARBA" id="ARBA00008714"/>
    </source>
</evidence>
<gene>
    <name evidence="9" type="ORF">UW41_C0033G0002</name>
</gene>
<dbReference type="InterPro" id="IPR001189">
    <property type="entry name" value="Mn/Fe_SOD"/>
</dbReference>
<dbReference type="PANTHER" id="PTHR43595">
    <property type="entry name" value="37S RIBOSOMAL PROTEIN S26, MITOCHONDRIAL"/>
    <property type="match status" value="1"/>
</dbReference>
<dbReference type="InterPro" id="IPR019833">
    <property type="entry name" value="Mn/Fe_SOD_BS"/>
</dbReference>
<comment type="function">
    <text evidence="6">Destroys radicals which are normally produced within the cells and which are toxic to biological systems.</text>
</comment>
<proteinExistence type="inferred from homology"/>
<comment type="similarity">
    <text evidence="1 6">Belongs to the iron/manganese superoxide dismutase family.</text>
</comment>
<evidence type="ECO:0000256" key="4">
    <source>
        <dbReference type="ARBA" id="ARBA00023002"/>
    </source>
</evidence>
<dbReference type="Pfam" id="PF02777">
    <property type="entry name" value="Sod_Fe_C"/>
    <property type="match status" value="1"/>
</dbReference>
<organism evidence="9 10">
    <name type="scientific">Candidatus Collierbacteria bacterium GW2011_GWC2_44_18</name>
    <dbReference type="NCBI Taxonomy" id="1618392"/>
    <lineage>
        <taxon>Bacteria</taxon>
        <taxon>Candidatus Collieribacteriota</taxon>
    </lineage>
</organism>
<feature type="binding site" evidence="5">
    <location>
        <position position="159"/>
    </location>
    <ligand>
        <name>Mn(2+)</name>
        <dbReference type="ChEBI" id="CHEBI:29035"/>
    </ligand>
</feature>
<dbReference type="GO" id="GO:0004784">
    <property type="term" value="F:superoxide dismutase activity"/>
    <property type="evidence" value="ECO:0007669"/>
    <property type="project" value="UniProtKB-EC"/>
</dbReference>
<feature type="binding site" evidence="5">
    <location>
        <position position="72"/>
    </location>
    <ligand>
        <name>Mn(2+)</name>
        <dbReference type="ChEBI" id="CHEBI:29035"/>
    </ligand>
</feature>
<comment type="caution">
    <text evidence="9">The sequence shown here is derived from an EMBL/GenBank/DDBJ whole genome shotgun (WGS) entry which is preliminary data.</text>
</comment>
<dbReference type="SUPFAM" id="SSF54719">
    <property type="entry name" value="Fe,Mn superoxide dismutase (SOD), C-terminal domain"/>
    <property type="match status" value="1"/>
</dbReference>
<dbReference type="GO" id="GO:0005737">
    <property type="term" value="C:cytoplasm"/>
    <property type="evidence" value="ECO:0007669"/>
    <property type="project" value="TreeGrafter"/>
</dbReference>
<evidence type="ECO:0000313" key="10">
    <source>
        <dbReference type="Proteomes" id="UP000034172"/>
    </source>
</evidence>
<dbReference type="SUPFAM" id="SSF46609">
    <property type="entry name" value="Fe,Mn superoxide dismutase (SOD), N-terminal domain"/>
    <property type="match status" value="1"/>
</dbReference>
<dbReference type="Proteomes" id="UP000034172">
    <property type="component" value="Unassembled WGS sequence"/>
</dbReference>
<evidence type="ECO:0000256" key="2">
    <source>
        <dbReference type="ARBA" id="ARBA00012682"/>
    </source>
</evidence>
<protein>
    <recommendedName>
        <fullName evidence="2 6">Superoxide dismutase</fullName>
        <ecNumber evidence="2 6">1.15.1.1</ecNumber>
    </recommendedName>
</protein>
<feature type="domain" description="Manganese/iron superoxide dismutase C-terminal" evidence="8">
    <location>
        <begin position="90"/>
        <end position="188"/>
    </location>
</feature>
<evidence type="ECO:0000256" key="5">
    <source>
        <dbReference type="PIRSR" id="PIRSR000349-1"/>
    </source>
</evidence>
<dbReference type="PRINTS" id="PR01703">
    <property type="entry name" value="MNSODISMTASE"/>
</dbReference>
<feature type="domain" description="Manganese/iron superoxide dismutase N-terminal" evidence="7">
    <location>
        <begin position="2"/>
        <end position="79"/>
    </location>
</feature>
<evidence type="ECO:0000259" key="8">
    <source>
        <dbReference type="Pfam" id="PF02777"/>
    </source>
</evidence>
<sequence length="190" mass="22032">MLDTLPYAYDALEPVIDKETVVIHHDKHHQTYVDNLNKALAENEHLQVKTLEELLSSELPMVKNNAGGVWNHDFYWEEMMKPGGGHLGDKLRTELEKSFESVEEFMKIFEATALGRFGSGWGWLVKNNEGGLEVLSTANQDNPMVDGFKPLLAIDVWEHAYYLKYKNKKAEYVKAFWEVVNWEKVEERMK</sequence>
<dbReference type="InterPro" id="IPR036314">
    <property type="entry name" value="SOD_C_sf"/>
</dbReference>
<evidence type="ECO:0000256" key="6">
    <source>
        <dbReference type="RuleBase" id="RU000414"/>
    </source>
</evidence>
<dbReference type="Pfam" id="PF00081">
    <property type="entry name" value="Sod_Fe_N"/>
    <property type="match status" value="1"/>
</dbReference>
<dbReference type="EMBL" id="LCIE01000033">
    <property type="protein sequence ID" value="KKT48298.1"/>
    <property type="molecule type" value="Genomic_DNA"/>
</dbReference>
<accession>A0A0G1HNS6</accession>
<evidence type="ECO:0000259" key="7">
    <source>
        <dbReference type="Pfam" id="PF00081"/>
    </source>
</evidence>
<dbReference type="InterPro" id="IPR019831">
    <property type="entry name" value="Mn/Fe_SOD_N"/>
</dbReference>
<dbReference type="PROSITE" id="PS00088">
    <property type="entry name" value="SOD_MN"/>
    <property type="match status" value="1"/>
</dbReference>
<dbReference type="PANTHER" id="PTHR43595:SF2">
    <property type="entry name" value="SMALL RIBOSOMAL SUBUNIT PROTEIN MS42"/>
    <property type="match status" value="1"/>
</dbReference>
<evidence type="ECO:0000313" key="9">
    <source>
        <dbReference type="EMBL" id="KKT48298.1"/>
    </source>
</evidence>
<reference evidence="9 10" key="1">
    <citation type="journal article" date="2015" name="Nature">
        <title>rRNA introns, odd ribosomes, and small enigmatic genomes across a large radiation of phyla.</title>
        <authorList>
            <person name="Brown C.T."/>
            <person name="Hug L.A."/>
            <person name="Thomas B.C."/>
            <person name="Sharon I."/>
            <person name="Castelle C.J."/>
            <person name="Singh A."/>
            <person name="Wilkins M.J."/>
            <person name="Williams K.H."/>
            <person name="Banfield J.F."/>
        </authorList>
    </citation>
    <scope>NUCLEOTIDE SEQUENCE [LARGE SCALE GENOMIC DNA]</scope>
</reference>
<evidence type="ECO:0000256" key="3">
    <source>
        <dbReference type="ARBA" id="ARBA00022723"/>
    </source>
</evidence>
<dbReference type="GO" id="GO:0046872">
    <property type="term" value="F:metal ion binding"/>
    <property type="evidence" value="ECO:0007669"/>
    <property type="project" value="UniProtKB-KW"/>
</dbReference>
<name>A0A0G1HNS6_9BACT</name>
<feature type="binding site" evidence="5">
    <location>
        <position position="155"/>
    </location>
    <ligand>
        <name>Mn(2+)</name>
        <dbReference type="ChEBI" id="CHEBI:29035"/>
    </ligand>
</feature>